<sequence>MGEIEMLKGTAAVTSAAADAVNPPRVAEMDVDPTPIAVASPTELISRIEALPPLHLAALVTFFEVPSLIAALTVSRCVSPLGKESEIGEIEMLKGTAALTSAPADAVNSPRVAEMDVEPIPTPWASPAELISRIEALPLFHFAALVSSLEVPSVRAAFSVSRRVSPLANESDMGEIEILEGTAAVTSTAADAVSPAIAAETEVDPMPTVLRRPVELIAIMAVLPLLHFAVLVSSFEVPSLRTALTVSCRVSPLARESGLGEIEMLKGLAAVTSTVADAVSPLRIAETDVDPTPTALASPIELISRIEVLPLLHLAAPVSSFEVPSLRAAVTVIWFVSPLGKESGLGEIEILKGTAAVTFTVADALNPLRVAEMDVVPTPTALTTPAGWICRIESLPLLHFAAAVSSFELPSL</sequence>
<dbReference type="KEGG" id="orp:MOP44_15205"/>
<evidence type="ECO:0000313" key="2">
    <source>
        <dbReference type="Proteomes" id="UP001059380"/>
    </source>
</evidence>
<dbReference type="EMBL" id="CP093313">
    <property type="protein sequence ID" value="UWZ81924.1"/>
    <property type="molecule type" value="Genomic_DNA"/>
</dbReference>
<organism evidence="1 2">
    <name type="scientific">Occallatibacter riparius</name>
    <dbReference type="NCBI Taxonomy" id="1002689"/>
    <lineage>
        <taxon>Bacteria</taxon>
        <taxon>Pseudomonadati</taxon>
        <taxon>Acidobacteriota</taxon>
        <taxon>Terriglobia</taxon>
        <taxon>Terriglobales</taxon>
        <taxon>Acidobacteriaceae</taxon>
        <taxon>Occallatibacter</taxon>
    </lineage>
</organism>
<dbReference type="Proteomes" id="UP001059380">
    <property type="component" value="Chromosome"/>
</dbReference>
<gene>
    <name evidence="1" type="ORF">MOP44_15205</name>
</gene>
<reference evidence="1" key="1">
    <citation type="submission" date="2021-04" db="EMBL/GenBank/DDBJ databases">
        <title>Phylogenetic analysis of Acidobacteriaceae.</title>
        <authorList>
            <person name="Qiu L."/>
            <person name="Zhang Q."/>
        </authorList>
    </citation>
    <scope>NUCLEOTIDE SEQUENCE</scope>
    <source>
        <strain evidence="1">DSM 25168</strain>
    </source>
</reference>
<accession>A0A9J7BFZ0</accession>
<proteinExistence type="predicted"/>
<dbReference type="AlphaFoldDB" id="A0A9J7BFZ0"/>
<keyword evidence="2" id="KW-1185">Reference proteome</keyword>
<evidence type="ECO:0000313" key="1">
    <source>
        <dbReference type="EMBL" id="UWZ81924.1"/>
    </source>
</evidence>
<name>A0A9J7BFZ0_9BACT</name>
<protein>
    <submittedName>
        <fullName evidence="1">Uncharacterized protein</fullName>
    </submittedName>
</protein>